<evidence type="ECO:0000313" key="5">
    <source>
        <dbReference type="Proteomes" id="UP000317369"/>
    </source>
</evidence>
<name>A0A517YTS5_9BACT</name>
<reference evidence="4 5" key="1">
    <citation type="submission" date="2019-02" db="EMBL/GenBank/DDBJ databases">
        <title>Deep-cultivation of Planctomycetes and their phenomic and genomic characterization uncovers novel biology.</title>
        <authorList>
            <person name="Wiegand S."/>
            <person name="Jogler M."/>
            <person name="Boedeker C."/>
            <person name="Pinto D."/>
            <person name="Vollmers J."/>
            <person name="Rivas-Marin E."/>
            <person name="Kohn T."/>
            <person name="Peeters S.H."/>
            <person name="Heuer A."/>
            <person name="Rast P."/>
            <person name="Oberbeckmann S."/>
            <person name="Bunk B."/>
            <person name="Jeske O."/>
            <person name="Meyerdierks A."/>
            <person name="Storesund J.E."/>
            <person name="Kallscheuer N."/>
            <person name="Luecker S."/>
            <person name="Lage O.M."/>
            <person name="Pohl T."/>
            <person name="Merkel B.J."/>
            <person name="Hornburger P."/>
            <person name="Mueller R.-W."/>
            <person name="Bruemmer F."/>
            <person name="Labrenz M."/>
            <person name="Spormann A.M."/>
            <person name="Op den Camp H."/>
            <person name="Overmann J."/>
            <person name="Amann R."/>
            <person name="Jetten M.S.M."/>
            <person name="Mascher T."/>
            <person name="Medema M.H."/>
            <person name="Devos D.P."/>
            <person name="Kaster A.-K."/>
            <person name="Ovreas L."/>
            <person name="Rohde M."/>
            <person name="Galperin M.Y."/>
            <person name="Jogler C."/>
        </authorList>
    </citation>
    <scope>NUCLEOTIDE SEQUENCE [LARGE SCALE GENOMIC DNA]</scope>
    <source>
        <strain evidence="4 5">KS4</strain>
    </source>
</reference>
<organism evidence="4 5">
    <name type="scientific">Poriferisphaera corsica</name>
    <dbReference type="NCBI Taxonomy" id="2528020"/>
    <lineage>
        <taxon>Bacteria</taxon>
        <taxon>Pseudomonadati</taxon>
        <taxon>Planctomycetota</taxon>
        <taxon>Phycisphaerae</taxon>
        <taxon>Phycisphaerales</taxon>
        <taxon>Phycisphaeraceae</taxon>
        <taxon>Poriferisphaera</taxon>
    </lineage>
</organism>
<dbReference type="OrthoDB" id="256352at2"/>
<dbReference type="EMBL" id="CP036425">
    <property type="protein sequence ID" value="QDU33618.1"/>
    <property type="molecule type" value="Genomic_DNA"/>
</dbReference>
<dbReference type="InterPro" id="IPR052173">
    <property type="entry name" value="Beta-lactam_resp_regulator"/>
</dbReference>
<evidence type="ECO:0000256" key="2">
    <source>
        <dbReference type="SAM" id="Phobius"/>
    </source>
</evidence>
<keyword evidence="2" id="KW-1133">Transmembrane helix</keyword>
<dbReference type="AlphaFoldDB" id="A0A517YTS5"/>
<feature type="transmembrane region" description="Helical" evidence="2">
    <location>
        <begin position="37"/>
        <end position="55"/>
    </location>
</feature>
<feature type="transmembrane region" description="Helical" evidence="2">
    <location>
        <begin position="6"/>
        <end position="25"/>
    </location>
</feature>
<protein>
    <submittedName>
        <fullName evidence="4">Regulatory protein BlaR1</fullName>
    </submittedName>
</protein>
<keyword evidence="5" id="KW-1185">Reference proteome</keyword>
<dbReference type="Pfam" id="PF05569">
    <property type="entry name" value="Peptidase_M56"/>
    <property type="match status" value="1"/>
</dbReference>
<feature type="transmembrane region" description="Helical" evidence="2">
    <location>
        <begin position="316"/>
        <end position="338"/>
    </location>
</feature>
<feature type="compositionally biased region" description="Basic and acidic residues" evidence="1">
    <location>
        <begin position="356"/>
        <end position="388"/>
    </location>
</feature>
<accession>A0A517YTS5</accession>
<dbReference type="PANTHER" id="PTHR34978">
    <property type="entry name" value="POSSIBLE SENSOR-TRANSDUCER PROTEIN BLAR"/>
    <property type="match status" value="1"/>
</dbReference>
<proteinExistence type="predicted"/>
<dbReference type="RefSeq" id="WP_145076800.1">
    <property type="nucleotide sequence ID" value="NZ_CP036425.1"/>
</dbReference>
<feature type="domain" description="Peptidase M56" evidence="3">
    <location>
        <begin position="36"/>
        <end position="299"/>
    </location>
</feature>
<keyword evidence="2" id="KW-0472">Membrane</keyword>
<feature type="region of interest" description="Disordered" evidence="1">
    <location>
        <begin position="345"/>
        <end position="388"/>
    </location>
</feature>
<gene>
    <name evidence="4" type="primary">blaR1_2</name>
    <name evidence="4" type="ORF">KS4_16700</name>
</gene>
<sequence length="388" mass="44202">MITWLLAFLLHSTLWCGFAWIVLRLRPTLHPRIREAIWYTAIAASLLTPTAQLLTSNQSSLWQIRLPESILAQSQHTERESNEQNASLNPLITASDNEERTYIYQSQIINYAWFAIAGLLLLRYTINVTSLNTRLRKRKSVTNINTKQKLTELSDKAQLSNIPRLTTSQSLGSPIAIGLGKNTEICIPNRALLELDDQQIDAILAHEIAHHIRRDTIRLFTLNLIRSIFFFQPLFHIASRDLHLAAEQQCDEWAATQINDPITMASCLTEVATWIIPKDKHIPVACMARRHSGLRSRVERLISPAASSKQAPAKRYCLLFSILIILSITSFAPAISMIEAEHSDDMDSLRNAPTLRSEHSNEYSEHQETTYNEHERRENSNSIGNEHR</sequence>
<dbReference type="Gene3D" id="3.30.2010.10">
    <property type="entry name" value="Metalloproteases ('zincins'), catalytic domain"/>
    <property type="match status" value="1"/>
</dbReference>
<dbReference type="KEGG" id="pcor:KS4_16700"/>
<evidence type="ECO:0000256" key="1">
    <source>
        <dbReference type="SAM" id="MobiDB-lite"/>
    </source>
</evidence>
<feature type="transmembrane region" description="Helical" evidence="2">
    <location>
        <begin position="108"/>
        <end position="126"/>
    </location>
</feature>
<dbReference type="PANTHER" id="PTHR34978:SF3">
    <property type="entry name" value="SLR0241 PROTEIN"/>
    <property type="match status" value="1"/>
</dbReference>
<dbReference type="CDD" id="cd07341">
    <property type="entry name" value="M56_BlaR1_MecR1_like"/>
    <property type="match status" value="1"/>
</dbReference>
<keyword evidence="2" id="KW-0812">Transmembrane</keyword>
<dbReference type="Proteomes" id="UP000317369">
    <property type="component" value="Chromosome"/>
</dbReference>
<evidence type="ECO:0000313" key="4">
    <source>
        <dbReference type="EMBL" id="QDU33618.1"/>
    </source>
</evidence>
<dbReference type="InterPro" id="IPR008756">
    <property type="entry name" value="Peptidase_M56"/>
</dbReference>
<evidence type="ECO:0000259" key="3">
    <source>
        <dbReference type="Pfam" id="PF05569"/>
    </source>
</evidence>